<sequence length="386" mass="46559">MQNQQNFEEDQEKKQKLLELKLKKQQLRSSIDFYSLETFCQQIKENPGQNLWFKVSEKAVNLMKRWGYMNKDKNKNQKQTRFFLLVKKSYDEPVNGQYRYYRNQQENSDDEEENSYYEGYLEANVIDMRESNNKDFPFDFSGQQYCEKQNYETAFCYERVCIKNFLEFIGQGDNLKEIEMLQKQAEYLKDPRNFVKLASDRDFSYGDGGYCKKLFPVYGCKSLDFPKEQRQKFVEQLLKLGEERQDWHENCPVMDIIDPELNPNYDFQYKQHKFIYDPTQIKEQFQDEQYQTYKSLRSKYAWIPTKFRVNNQNLDTKIMGTIHNLPLDGNQELYKHFEKAFSLMAQGFKNLNLFKNDKDFTDLQVVVKAQRYLIQPKTSYSGKWKN</sequence>
<name>A0A0V0QY92_PSEPJ</name>
<evidence type="ECO:0000313" key="2">
    <source>
        <dbReference type="Proteomes" id="UP000054937"/>
    </source>
</evidence>
<dbReference type="AlphaFoldDB" id="A0A0V0QY92"/>
<dbReference type="OrthoDB" id="10040438at2759"/>
<evidence type="ECO:0000313" key="1">
    <source>
        <dbReference type="EMBL" id="KRX07034.1"/>
    </source>
</evidence>
<dbReference type="InParanoid" id="A0A0V0QY92"/>
<proteinExistence type="predicted"/>
<reference evidence="1 2" key="1">
    <citation type="journal article" date="2015" name="Sci. Rep.">
        <title>Genome of the facultative scuticociliatosis pathogen Pseudocohnilembus persalinus provides insight into its virulence through horizontal gene transfer.</title>
        <authorList>
            <person name="Xiong J."/>
            <person name="Wang G."/>
            <person name="Cheng J."/>
            <person name="Tian M."/>
            <person name="Pan X."/>
            <person name="Warren A."/>
            <person name="Jiang C."/>
            <person name="Yuan D."/>
            <person name="Miao W."/>
        </authorList>
    </citation>
    <scope>NUCLEOTIDE SEQUENCE [LARGE SCALE GENOMIC DNA]</scope>
    <source>
        <strain evidence="1">36N120E</strain>
    </source>
</reference>
<gene>
    <name evidence="1" type="ORF">PPERSA_08711</name>
</gene>
<organism evidence="1 2">
    <name type="scientific">Pseudocohnilembus persalinus</name>
    <name type="common">Ciliate</name>
    <dbReference type="NCBI Taxonomy" id="266149"/>
    <lineage>
        <taxon>Eukaryota</taxon>
        <taxon>Sar</taxon>
        <taxon>Alveolata</taxon>
        <taxon>Ciliophora</taxon>
        <taxon>Intramacronucleata</taxon>
        <taxon>Oligohymenophorea</taxon>
        <taxon>Scuticociliatia</taxon>
        <taxon>Philasterida</taxon>
        <taxon>Pseudocohnilembidae</taxon>
        <taxon>Pseudocohnilembus</taxon>
    </lineage>
</organism>
<accession>A0A0V0QY92</accession>
<protein>
    <submittedName>
        <fullName evidence="1">Uncharacterized protein</fullName>
    </submittedName>
</protein>
<keyword evidence="2" id="KW-1185">Reference proteome</keyword>
<dbReference type="EMBL" id="LDAU01000089">
    <property type="protein sequence ID" value="KRX07034.1"/>
    <property type="molecule type" value="Genomic_DNA"/>
</dbReference>
<comment type="caution">
    <text evidence="1">The sequence shown here is derived from an EMBL/GenBank/DDBJ whole genome shotgun (WGS) entry which is preliminary data.</text>
</comment>
<dbReference type="Proteomes" id="UP000054937">
    <property type="component" value="Unassembled WGS sequence"/>
</dbReference>